<evidence type="ECO:0000256" key="3">
    <source>
        <dbReference type="ARBA" id="ARBA00023163"/>
    </source>
</evidence>
<evidence type="ECO:0000313" key="7">
    <source>
        <dbReference type="Proteomes" id="UP000254956"/>
    </source>
</evidence>
<dbReference type="InterPro" id="IPR036390">
    <property type="entry name" value="WH_DNA-bd_sf"/>
</dbReference>
<dbReference type="Pfam" id="PF22381">
    <property type="entry name" value="Staph_reg_Sar_Rot"/>
    <property type="match status" value="1"/>
</dbReference>
<organism evidence="6 7">
    <name type="scientific">Staphylococcus arlettae</name>
    <dbReference type="NCBI Taxonomy" id="29378"/>
    <lineage>
        <taxon>Bacteria</taxon>
        <taxon>Bacillati</taxon>
        <taxon>Bacillota</taxon>
        <taxon>Bacilli</taxon>
        <taxon>Bacillales</taxon>
        <taxon>Staphylococcaceae</taxon>
        <taxon>Staphylococcus</taxon>
    </lineage>
</organism>
<dbReference type="Proteomes" id="UP000254956">
    <property type="component" value="Unassembled WGS sequence"/>
</dbReference>
<dbReference type="SUPFAM" id="SSF46785">
    <property type="entry name" value="Winged helix' DNA-binding domain"/>
    <property type="match status" value="1"/>
</dbReference>
<dbReference type="EMBL" id="BKAV01000005">
    <property type="protein sequence ID" value="GEP99792.1"/>
    <property type="molecule type" value="Genomic_DNA"/>
</dbReference>
<evidence type="ECO:0000256" key="2">
    <source>
        <dbReference type="ARBA" id="ARBA00023125"/>
    </source>
</evidence>
<dbReference type="EMBL" id="UGZE01000001">
    <property type="protein sequence ID" value="SUJ25362.1"/>
    <property type="molecule type" value="Genomic_DNA"/>
</dbReference>
<gene>
    <name evidence="6" type="ORF">NCTC12413_02300</name>
    <name evidence="5" type="ORF">SAR03_08300</name>
</gene>
<evidence type="ECO:0000259" key="4">
    <source>
        <dbReference type="Pfam" id="PF22381"/>
    </source>
</evidence>
<evidence type="ECO:0000313" key="5">
    <source>
        <dbReference type="EMBL" id="GEP99792.1"/>
    </source>
</evidence>
<dbReference type="GO" id="GO:0003677">
    <property type="term" value="F:DNA binding"/>
    <property type="evidence" value="ECO:0007669"/>
    <property type="project" value="UniProtKB-KW"/>
</dbReference>
<reference evidence="5 8" key="2">
    <citation type="submission" date="2019-07" db="EMBL/GenBank/DDBJ databases">
        <title>Whole genome shotgun sequence of Staphylococcus arlettae NBRC 109765.</title>
        <authorList>
            <person name="Hosoyama A."/>
            <person name="Uohara A."/>
            <person name="Ohji S."/>
            <person name="Ichikawa N."/>
        </authorList>
    </citation>
    <scope>NUCLEOTIDE SEQUENCE [LARGE SCALE GENOMIC DNA]</scope>
    <source>
        <strain evidence="5 8">NBRC 109765</strain>
    </source>
</reference>
<name>A0A2T7BTH3_9STAP</name>
<feature type="domain" description="Transcriptional regulator SarA/SarZ/Rot-like helix-turn-helix" evidence="4">
    <location>
        <begin position="13"/>
        <end position="86"/>
    </location>
</feature>
<sequence length="112" mass="13123">MNIIHYEEKRTLIKRLIKQDLNLTLVEIVILDKIATINKHSIEATELKQALYNKNTPISTQLSNLIALGLLKKERDLHDERRIHLYDIQLAKINNLLLRFKEIVNTVIMTPQ</sequence>
<keyword evidence="2" id="KW-0238">DNA-binding</keyword>
<dbReference type="GeneID" id="97288602"/>
<accession>A0A2T7BTH3</accession>
<dbReference type="OrthoDB" id="2403770at2"/>
<keyword evidence="3" id="KW-0804">Transcription</keyword>
<dbReference type="Gene3D" id="1.10.10.10">
    <property type="entry name" value="Winged helix-like DNA-binding domain superfamily/Winged helix DNA-binding domain"/>
    <property type="match status" value="1"/>
</dbReference>
<dbReference type="InterPro" id="IPR036388">
    <property type="entry name" value="WH-like_DNA-bd_sf"/>
</dbReference>
<reference evidence="6 7" key="1">
    <citation type="submission" date="2018-06" db="EMBL/GenBank/DDBJ databases">
        <authorList>
            <consortium name="Pathogen Informatics"/>
            <person name="Doyle S."/>
        </authorList>
    </citation>
    <scope>NUCLEOTIDE SEQUENCE [LARGE SCALE GENOMIC DNA]</scope>
    <source>
        <strain evidence="6 7">NCTC12413</strain>
    </source>
</reference>
<dbReference type="Proteomes" id="UP000321598">
    <property type="component" value="Unassembled WGS sequence"/>
</dbReference>
<dbReference type="InterPro" id="IPR055166">
    <property type="entry name" value="Transc_reg_Sar_Rot_HTH"/>
</dbReference>
<dbReference type="AlphaFoldDB" id="A0A2T7BTH3"/>
<evidence type="ECO:0000313" key="6">
    <source>
        <dbReference type="EMBL" id="SUJ25362.1"/>
    </source>
</evidence>
<evidence type="ECO:0000256" key="1">
    <source>
        <dbReference type="ARBA" id="ARBA00023015"/>
    </source>
</evidence>
<keyword evidence="1" id="KW-0805">Transcription regulation</keyword>
<keyword evidence="8" id="KW-1185">Reference proteome</keyword>
<evidence type="ECO:0000313" key="8">
    <source>
        <dbReference type="Proteomes" id="UP000321598"/>
    </source>
</evidence>
<dbReference type="RefSeq" id="WP_002509528.1">
    <property type="nucleotide sequence ID" value="NZ_AP019698.1"/>
</dbReference>
<proteinExistence type="predicted"/>
<protein>
    <submittedName>
        <fullName evidence="6">Transcriptional regulator sarA paralog</fullName>
    </submittedName>
</protein>